<keyword evidence="3" id="KW-0963">Cytoplasm</keyword>
<evidence type="ECO:0000313" key="10">
    <source>
        <dbReference type="Proteomes" id="UP000236630"/>
    </source>
</evidence>
<comment type="subcellular location">
    <subcellularLocation>
        <location evidence="1">Cytoplasm</location>
        <location evidence="1">Cytoskeleton</location>
    </subcellularLocation>
</comment>
<dbReference type="GO" id="GO:0000226">
    <property type="term" value="P:microtubule cytoskeleton organization"/>
    <property type="evidence" value="ECO:0007669"/>
    <property type="project" value="InterPro"/>
</dbReference>
<evidence type="ECO:0000256" key="6">
    <source>
        <dbReference type="SAM" id="Coils"/>
    </source>
</evidence>
<dbReference type="PANTHER" id="PTHR46372">
    <property type="entry name" value="PROTEIN WVD2-LIKE 3"/>
    <property type="match status" value="1"/>
</dbReference>
<feature type="region of interest" description="Disordered" evidence="7">
    <location>
        <begin position="1"/>
        <end position="24"/>
    </location>
</feature>
<dbReference type="PANTHER" id="PTHR46372:SF6">
    <property type="entry name" value="PROTEIN WVD2-LIKE 1"/>
    <property type="match status" value="1"/>
</dbReference>
<name>A0A2H5PUK8_CITUN</name>
<organism evidence="9 10">
    <name type="scientific">Citrus unshiu</name>
    <name type="common">Satsuma mandarin</name>
    <name type="synonym">Citrus nobilis var. unshiu</name>
    <dbReference type="NCBI Taxonomy" id="55188"/>
    <lineage>
        <taxon>Eukaryota</taxon>
        <taxon>Viridiplantae</taxon>
        <taxon>Streptophyta</taxon>
        <taxon>Embryophyta</taxon>
        <taxon>Tracheophyta</taxon>
        <taxon>Spermatophyta</taxon>
        <taxon>Magnoliopsida</taxon>
        <taxon>eudicotyledons</taxon>
        <taxon>Gunneridae</taxon>
        <taxon>Pentapetalae</taxon>
        <taxon>rosids</taxon>
        <taxon>malvids</taxon>
        <taxon>Sapindales</taxon>
        <taxon>Rutaceae</taxon>
        <taxon>Aurantioideae</taxon>
        <taxon>Citrus</taxon>
    </lineage>
</organism>
<dbReference type="InterPro" id="IPR027329">
    <property type="entry name" value="TPX2_C"/>
</dbReference>
<feature type="compositionally biased region" description="Polar residues" evidence="7">
    <location>
        <begin position="173"/>
        <end position="200"/>
    </location>
</feature>
<keyword evidence="5" id="KW-0206">Cytoskeleton</keyword>
<evidence type="ECO:0000256" key="4">
    <source>
        <dbReference type="ARBA" id="ARBA00022701"/>
    </source>
</evidence>
<comment type="similarity">
    <text evidence="2">Belongs to the TPX2 family.</text>
</comment>
<dbReference type="Proteomes" id="UP000236630">
    <property type="component" value="Unassembled WGS sequence"/>
</dbReference>
<feature type="coiled-coil region" evidence="6">
    <location>
        <begin position="239"/>
        <end position="273"/>
    </location>
</feature>
<dbReference type="AlphaFoldDB" id="A0A2H5PUK8"/>
<keyword evidence="4" id="KW-0493">Microtubule</keyword>
<sequence>MRINKREREKERDKRETQREREREIQLQDLVRSGHQLVMGRELAGVHMDKNSNGVVPNSNGASCDKVHVAPKIPEDDADAKDYEVKECTEENSVENFREKQDELGMKSKNFDVDLTDDRNDKLAVQKSNSLPSKSHGPANVRTSRTVPQPFALATEKRASGTTRHGGAEIAADSNNAQSPMAKKTSQPNSPLTSRKLSQLDNKKLLDEEDSWSVASSTAASVRKVTVGTAPKFRCSERAEKRKEFYTKLEQKHKALEEERSHCEARLKEEQEAAIKQLRKSLVIKAKPVPSFYYEGPPPKAELKKLPLTRPKSPKLNNGSRRKSCNDAIISAGEDKGRVSARAQRHSIGNCKESPATKTPKSRIREQNGNGTYKVNDELKQMETTKTSPQIITEQAITDITVES</sequence>
<dbReference type="Pfam" id="PF06886">
    <property type="entry name" value="TPX2"/>
    <property type="match status" value="1"/>
</dbReference>
<dbReference type="InterPro" id="IPR044806">
    <property type="entry name" value="WVD2/WDL1-4"/>
</dbReference>
<keyword evidence="10" id="KW-1185">Reference proteome</keyword>
<comment type="caution">
    <text evidence="9">The sequence shown here is derived from an EMBL/GenBank/DDBJ whole genome shotgun (WGS) entry which is preliminary data.</text>
</comment>
<evidence type="ECO:0000256" key="3">
    <source>
        <dbReference type="ARBA" id="ARBA00022490"/>
    </source>
</evidence>
<evidence type="ECO:0000256" key="5">
    <source>
        <dbReference type="ARBA" id="ARBA00023212"/>
    </source>
</evidence>
<feature type="compositionally biased region" description="Basic and acidic residues" evidence="7">
    <location>
        <begin position="80"/>
        <end position="89"/>
    </location>
</feature>
<protein>
    <recommendedName>
        <fullName evidence="8">TPX2 C-terminal domain-containing protein</fullName>
    </recommendedName>
</protein>
<keyword evidence="6" id="KW-0175">Coiled coil</keyword>
<evidence type="ECO:0000313" key="9">
    <source>
        <dbReference type="EMBL" id="GAY56050.1"/>
    </source>
</evidence>
<dbReference type="GO" id="GO:0008017">
    <property type="term" value="F:microtubule binding"/>
    <property type="evidence" value="ECO:0007669"/>
    <property type="project" value="InterPro"/>
</dbReference>
<dbReference type="EMBL" id="BDQV01000129">
    <property type="protein sequence ID" value="GAY56050.1"/>
    <property type="molecule type" value="Genomic_DNA"/>
</dbReference>
<feature type="region of interest" description="Disordered" evidence="7">
    <location>
        <begin position="75"/>
        <end position="203"/>
    </location>
</feature>
<reference evidence="9 10" key="1">
    <citation type="journal article" date="2017" name="Front. Genet.">
        <title>Draft sequencing of the heterozygous diploid genome of Satsuma (Citrus unshiu Marc.) using a hybrid assembly approach.</title>
        <authorList>
            <person name="Shimizu T."/>
            <person name="Tanizawa Y."/>
            <person name="Mochizuki T."/>
            <person name="Nagasaki H."/>
            <person name="Yoshioka T."/>
            <person name="Toyoda A."/>
            <person name="Fujiyama A."/>
            <person name="Kaminuma E."/>
            <person name="Nakamura Y."/>
        </authorList>
    </citation>
    <scope>NUCLEOTIDE SEQUENCE [LARGE SCALE GENOMIC DNA]</scope>
    <source>
        <strain evidence="10">cv. Miyagawa wase</strain>
    </source>
</reference>
<feature type="region of interest" description="Disordered" evidence="7">
    <location>
        <begin position="290"/>
        <end position="387"/>
    </location>
</feature>
<dbReference type="GO" id="GO:0005874">
    <property type="term" value="C:microtubule"/>
    <property type="evidence" value="ECO:0007669"/>
    <property type="project" value="UniProtKB-KW"/>
</dbReference>
<evidence type="ECO:0000259" key="8">
    <source>
        <dbReference type="Pfam" id="PF06886"/>
    </source>
</evidence>
<evidence type="ECO:0000256" key="1">
    <source>
        <dbReference type="ARBA" id="ARBA00004245"/>
    </source>
</evidence>
<feature type="domain" description="TPX2 C-terminal" evidence="8">
    <location>
        <begin position="232"/>
        <end position="304"/>
    </location>
</feature>
<evidence type="ECO:0000256" key="2">
    <source>
        <dbReference type="ARBA" id="ARBA00005885"/>
    </source>
</evidence>
<evidence type="ECO:0000256" key="7">
    <source>
        <dbReference type="SAM" id="MobiDB-lite"/>
    </source>
</evidence>
<gene>
    <name evidence="9" type="ORF">CUMW_168820</name>
</gene>
<proteinExistence type="inferred from homology"/>
<accession>A0A2H5PUK8</accession>
<feature type="compositionally biased region" description="Basic and acidic residues" evidence="7">
    <location>
        <begin position="96"/>
        <end position="124"/>
    </location>
</feature>